<dbReference type="SUPFAM" id="SSF52499">
    <property type="entry name" value="Isochorismatase-like hydrolases"/>
    <property type="match status" value="1"/>
</dbReference>
<proteinExistence type="inferred from homology"/>
<dbReference type="InterPro" id="IPR036380">
    <property type="entry name" value="Isochorismatase-like_sf"/>
</dbReference>
<dbReference type="Gene3D" id="3.40.50.850">
    <property type="entry name" value="Isochorismatase-like"/>
    <property type="match status" value="1"/>
</dbReference>
<dbReference type="GO" id="GO:0046872">
    <property type="term" value="F:metal ion binding"/>
    <property type="evidence" value="ECO:0007669"/>
    <property type="project" value="UniProtKB-KW"/>
</dbReference>
<evidence type="ECO:0000256" key="7">
    <source>
        <dbReference type="ARBA" id="ARBA00043224"/>
    </source>
</evidence>
<keyword evidence="3" id="KW-0479">Metal-binding</keyword>
<organism evidence="9 10">
    <name type="scientific">Cadophora malorum</name>
    <dbReference type="NCBI Taxonomy" id="108018"/>
    <lineage>
        <taxon>Eukaryota</taxon>
        <taxon>Fungi</taxon>
        <taxon>Dikarya</taxon>
        <taxon>Ascomycota</taxon>
        <taxon>Pezizomycotina</taxon>
        <taxon>Leotiomycetes</taxon>
        <taxon>Helotiales</taxon>
        <taxon>Ploettnerulaceae</taxon>
        <taxon>Cadophora</taxon>
    </lineage>
</organism>
<dbReference type="AlphaFoldDB" id="A0A8H7TCX8"/>
<dbReference type="EMBL" id="JAFJYH010000109">
    <property type="protein sequence ID" value="KAG4419295.1"/>
    <property type="molecule type" value="Genomic_DNA"/>
</dbReference>
<gene>
    <name evidence="9" type="ORF">IFR04_007614</name>
</gene>
<dbReference type="OrthoDB" id="3341310at2759"/>
<evidence type="ECO:0000256" key="5">
    <source>
        <dbReference type="ARBA" id="ARBA00037900"/>
    </source>
</evidence>
<evidence type="ECO:0000313" key="9">
    <source>
        <dbReference type="EMBL" id="KAG4419295.1"/>
    </source>
</evidence>
<keyword evidence="10" id="KW-1185">Reference proteome</keyword>
<feature type="non-terminal residue" evidence="9">
    <location>
        <position position="208"/>
    </location>
</feature>
<evidence type="ECO:0000256" key="3">
    <source>
        <dbReference type="ARBA" id="ARBA00022723"/>
    </source>
</evidence>
<evidence type="ECO:0000313" key="10">
    <source>
        <dbReference type="Proteomes" id="UP000664132"/>
    </source>
</evidence>
<keyword evidence="2" id="KW-0662">Pyridine nucleotide biosynthesis</keyword>
<comment type="similarity">
    <text evidence="1">Belongs to the isochorismatase family.</text>
</comment>
<dbReference type="PANTHER" id="PTHR11080">
    <property type="entry name" value="PYRAZINAMIDASE/NICOTINAMIDASE"/>
    <property type="match status" value="1"/>
</dbReference>
<dbReference type="GO" id="GO:0008936">
    <property type="term" value="F:nicotinamidase activity"/>
    <property type="evidence" value="ECO:0007669"/>
    <property type="project" value="UniProtKB-EC"/>
</dbReference>
<evidence type="ECO:0000259" key="8">
    <source>
        <dbReference type="Pfam" id="PF00857"/>
    </source>
</evidence>
<evidence type="ECO:0000256" key="1">
    <source>
        <dbReference type="ARBA" id="ARBA00006336"/>
    </source>
</evidence>
<dbReference type="Proteomes" id="UP000664132">
    <property type="component" value="Unassembled WGS sequence"/>
</dbReference>
<comment type="pathway">
    <text evidence="5">Cofactor biosynthesis; nicotinate biosynthesis; nicotinate from nicotinamide: step 1/1.</text>
</comment>
<comment type="caution">
    <text evidence="9">The sequence shown here is derived from an EMBL/GenBank/DDBJ whole genome shotgun (WGS) entry which is preliminary data.</text>
</comment>
<dbReference type="GO" id="GO:0019363">
    <property type="term" value="P:pyridine nucleotide biosynthetic process"/>
    <property type="evidence" value="ECO:0007669"/>
    <property type="project" value="UniProtKB-KW"/>
</dbReference>
<evidence type="ECO:0000256" key="2">
    <source>
        <dbReference type="ARBA" id="ARBA00022642"/>
    </source>
</evidence>
<name>A0A8H7TCX8_9HELO</name>
<sequence>MAGPTFKPALIIVDLQEDFCPPNGTLAVDTGRAIIPTVNHLLGLPFALKIATKDWHPADHISFASSHPDKKPFVDTVTIVNPYNASETYETRLWPDHCIQKTAGAALVPELDVGNVDKIVEKGMRREVEMYSAFYDPLEKPRVSDSGLADVLREGGITHVYVVGLAFDFCVRATAVDAQREGFKTVVVREGTRAVEKDGWARVERELE</sequence>
<dbReference type="InterPro" id="IPR052347">
    <property type="entry name" value="Isochorismatase_Nicotinamidase"/>
</dbReference>
<evidence type="ECO:0000256" key="6">
    <source>
        <dbReference type="ARBA" id="ARBA00039017"/>
    </source>
</evidence>
<dbReference type="EC" id="3.5.1.19" evidence="6"/>
<dbReference type="PANTHER" id="PTHR11080:SF2">
    <property type="entry name" value="LD05707P"/>
    <property type="match status" value="1"/>
</dbReference>
<dbReference type="InterPro" id="IPR000868">
    <property type="entry name" value="Isochorismatase-like_dom"/>
</dbReference>
<reference evidence="9" key="1">
    <citation type="submission" date="2021-02" db="EMBL/GenBank/DDBJ databases">
        <title>Genome sequence Cadophora malorum strain M34.</title>
        <authorList>
            <person name="Stefanovic E."/>
            <person name="Vu D."/>
            <person name="Scully C."/>
            <person name="Dijksterhuis J."/>
            <person name="Roader J."/>
            <person name="Houbraken J."/>
        </authorList>
    </citation>
    <scope>NUCLEOTIDE SEQUENCE</scope>
    <source>
        <strain evidence="9">M34</strain>
    </source>
</reference>
<keyword evidence="4" id="KW-0378">Hydrolase</keyword>
<evidence type="ECO:0000256" key="4">
    <source>
        <dbReference type="ARBA" id="ARBA00022801"/>
    </source>
</evidence>
<feature type="domain" description="Isochorismatase-like" evidence="8">
    <location>
        <begin position="9"/>
        <end position="201"/>
    </location>
</feature>
<protein>
    <recommendedName>
        <fullName evidence="6">nicotinamidase</fullName>
        <ecNumber evidence="6">3.5.1.19</ecNumber>
    </recommendedName>
    <alternativeName>
        <fullName evidence="7">Nicotinamide deamidase</fullName>
    </alternativeName>
</protein>
<dbReference type="Pfam" id="PF00857">
    <property type="entry name" value="Isochorismatase"/>
    <property type="match status" value="1"/>
</dbReference>
<dbReference type="CDD" id="cd01011">
    <property type="entry name" value="nicotinamidase"/>
    <property type="match status" value="1"/>
</dbReference>
<accession>A0A8H7TCX8</accession>